<dbReference type="GO" id="GO:0006364">
    <property type="term" value="P:rRNA processing"/>
    <property type="evidence" value="ECO:0007669"/>
    <property type="project" value="UniProtKB-UniRule"/>
</dbReference>
<protein>
    <recommendedName>
        <fullName evidence="1">Pre-rRNA-processing protein</fullName>
    </recommendedName>
</protein>
<dbReference type="PANTHER" id="PTHR16056">
    <property type="entry name" value="REGULATOR OF MICROTUBULE DYNAMICS PROTEIN"/>
    <property type="match status" value="1"/>
</dbReference>
<dbReference type="GO" id="GO:0005634">
    <property type="term" value="C:nucleus"/>
    <property type="evidence" value="ECO:0007669"/>
    <property type="project" value="UniProtKB-SubCell"/>
</dbReference>
<organism evidence="3 4">
    <name type="scientific">Mycena metata</name>
    <dbReference type="NCBI Taxonomy" id="1033252"/>
    <lineage>
        <taxon>Eukaryota</taxon>
        <taxon>Fungi</taxon>
        <taxon>Dikarya</taxon>
        <taxon>Basidiomycota</taxon>
        <taxon>Agaricomycotina</taxon>
        <taxon>Agaricomycetes</taxon>
        <taxon>Agaricomycetidae</taxon>
        <taxon>Agaricales</taxon>
        <taxon>Marasmiineae</taxon>
        <taxon>Mycenaceae</taxon>
        <taxon>Mycena</taxon>
    </lineage>
</organism>
<proteinExistence type="inferred from homology"/>
<comment type="similarity">
    <text evidence="1">Belongs to the IPI1/TEX10 family.</text>
</comment>
<evidence type="ECO:0000256" key="2">
    <source>
        <dbReference type="SAM" id="MobiDB-lite"/>
    </source>
</evidence>
<comment type="subcellular location">
    <subcellularLocation>
        <location evidence="1">Nucleus</location>
    </subcellularLocation>
</comment>
<comment type="subunit">
    <text evidence="1">Component of the RIX1 complex.</text>
</comment>
<accession>A0AAD7P3K6</accession>
<name>A0AAD7P3K6_9AGAR</name>
<keyword evidence="1" id="KW-0539">Nucleus</keyword>
<dbReference type="EMBL" id="JARKIB010000001">
    <property type="protein sequence ID" value="KAJ7786421.1"/>
    <property type="molecule type" value="Genomic_DNA"/>
</dbReference>
<keyword evidence="1" id="KW-0690">Ribosome biogenesis</keyword>
<feature type="region of interest" description="Disordered" evidence="2">
    <location>
        <begin position="177"/>
        <end position="202"/>
    </location>
</feature>
<keyword evidence="1" id="KW-0698">rRNA processing</keyword>
<evidence type="ECO:0000256" key="1">
    <source>
        <dbReference type="RuleBase" id="RU368021"/>
    </source>
</evidence>
<evidence type="ECO:0000313" key="4">
    <source>
        <dbReference type="Proteomes" id="UP001215598"/>
    </source>
</evidence>
<keyword evidence="4" id="KW-1185">Reference proteome</keyword>
<dbReference type="Proteomes" id="UP001215598">
    <property type="component" value="Unassembled WGS sequence"/>
</dbReference>
<dbReference type="GO" id="GO:0120330">
    <property type="term" value="C:rixosome complex"/>
    <property type="evidence" value="ECO:0007669"/>
    <property type="project" value="UniProtKB-UniRule"/>
</dbReference>
<comment type="caution">
    <text evidence="3">The sequence shown here is derived from an EMBL/GenBank/DDBJ whole genome shotgun (WGS) entry which is preliminary data.</text>
</comment>
<comment type="function">
    <text evidence="1">Component of the RIX1 complex required for processing of ITS2 sequences from 35S pre-rRNA.</text>
</comment>
<dbReference type="AlphaFoldDB" id="A0AAD7P3K6"/>
<reference evidence="3" key="1">
    <citation type="submission" date="2023-03" db="EMBL/GenBank/DDBJ databases">
        <title>Massive genome expansion in bonnet fungi (Mycena s.s.) driven by repeated elements and novel gene families across ecological guilds.</title>
        <authorList>
            <consortium name="Lawrence Berkeley National Laboratory"/>
            <person name="Harder C.B."/>
            <person name="Miyauchi S."/>
            <person name="Viragh M."/>
            <person name="Kuo A."/>
            <person name="Thoen E."/>
            <person name="Andreopoulos B."/>
            <person name="Lu D."/>
            <person name="Skrede I."/>
            <person name="Drula E."/>
            <person name="Henrissat B."/>
            <person name="Morin E."/>
            <person name="Kohler A."/>
            <person name="Barry K."/>
            <person name="LaButti K."/>
            <person name="Morin E."/>
            <person name="Salamov A."/>
            <person name="Lipzen A."/>
            <person name="Mereny Z."/>
            <person name="Hegedus B."/>
            <person name="Baldrian P."/>
            <person name="Stursova M."/>
            <person name="Weitz H."/>
            <person name="Taylor A."/>
            <person name="Grigoriev I.V."/>
            <person name="Nagy L.G."/>
            <person name="Martin F."/>
            <person name="Kauserud H."/>
        </authorList>
    </citation>
    <scope>NUCLEOTIDE SEQUENCE</scope>
    <source>
        <strain evidence="3">CBHHK182m</strain>
    </source>
</reference>
<dbReference type="PANTHER" id="PTHR16056:SF2">
    <property type="entry name" value="TESTIS-EXPRESSED PROTEIN 10"/>
    <property type="match status" value="1"/>
</dbReference>
<evidence type="ECO:0000313" key="3">
    <source>
        <dbReference type="EMBL" id="KAJ7786421.1"/>
    </source>
</evidence>
<sequence>MPKSAKKRREKAADFSKTKLKLGKGKQLANNAIDTSFKARSIALPSQSITVDKDADAPTTRRRLTFDDLIVHLKHYSAGTRKVKDAIAGLRELLDANPSILESSLTPLINAAVRLVGDEASWTLEMSPMPVNGLPGRSTVAGWNQSGNENGSRVLEGYLGILSAGTKFGETDGPMKATFNGERRSNRHVSSPHISRDRSESSPVSSIDTWYLASWFKTPEAYEAFDCLLQPSSIFRERGDCLTEHGKPRLIWNPMATPPVTTLFWDLLKINGRFSNYPKFGGDAASFVRDLERRIAASTDLKSILGYMSPYFPFKLNGSREIKAEQIFQALNLMFCELTALLVLTSETTTNRGGKRVVQKQRDTKDSLQVQTERVGEHVVQLLQGESLSATQLGRPLSSAAYTALLPTIWSLINNANASLLDVSNDVLQATIEHARKVSSKSALKQTTIEFLARLVLLNTEPQFNGHLNINASAAQPVAEWVNHLPRCLWELGSTNLAATEFYVNGERDWPIRSITHATRGQILGPYSKLPSTLVRRLALDLVTLIGEDSSLSSAVDVAVLGTEEEPYWRSIRN</sequence>
<gene>
    <name evidence="3" type="ORF">B0H16DRAFT_1446174</name>
</gene>